<evidence type="ECO:0000313" key="2">
    <source>
        <dbReference type="EMBL" id="KKQ46009.1"/>
    </source>
</evidence>
<feature type="transmembrane region" description="Helical" evidence="1">
    <location>
        <begin position="315"/>
        <end position="333"/>
    </location>
</feature>
<feature type="transmembrane region" description="Helical" evidence="1">
    <location>
        <begin position="136"/>
        <end position="156"/>
    </location>
</feature>
<dbReference type="Proteomes" id="UP000034603">
    <property type="component" value="Unassembled WGS sequence"/>
</dbReference>
<evidence type="ECO:0000256" key="1">
    <source>
        <dbReference type="SAM" id="Phobius"/>
    </source>
</evidence>
<protein>
    <recommendedName>
        <fullName evidence="4">Glycosyltransferase RgtA/B/C/D-like domain-containing protein</fullName>
    </recommendedName>
</protein>
<dbReference type="AlphaFoldDB" id="A0A0G0KA41"/>
<feature type="transmembrane region" description="Helical" evidence="1">
    <location>
        <begin position="290"/>
        <end position="310"/>
    </location>
</feature>
<feature type="transmembrane region" description="Helical" evidence="1">
    <location>
        <begin position="371"/>
        <end position="393"/>
    </location>
</feature>
<proteinExistence type="predicted"/>
<feature type="transmembrane region" description="Helical" evidence="1">
    <location>
        <begin position="99"/>
        <end position="124"/>
    </location>
</feature>
<feature type="transmembrane region" description="Helical" evidence="1">
    <location>
        <begin position="345"/>
        <end position="364"/>
    </location>
</feature>
<feature type="transmembrane region" description="Helical" evidence="1">
    <location>
        <begin position="168"/>
        <end position="195"/>
    </location>
</feature>
<sequence length="574" mass="66688">MANLIKKNWSILLLVFVGLIIFIPTLKFDFTEKDWVHFLTVSTNIPGKLPIFQIPLTYYYNQYGWFWISVVIAKMFIGLNPFLYFLLSLVLRIIAGISIYKLVLAVTKSKFSSTLAGLFFLLSLSGIETTTWVTQLIVYIILILLAISFTVWFQFLEKPSKSTFLKSFMFYLLTIWVSHIRAYAYPLVMIIANVYTLFSEKDKSKIYWQKTHLFFTSISFLYIYFITDMMKTTYELSGKMVSFKILLKSLITGFPPVIHSLILFLGNIITPPQLFSFSSGSISSYYNNQKIIFIIIAITFVNLIVLLKILKKRQFPLAIIFVPVFFYPFSVYFSTKYMVGWQTSWYPVNILGGCILFYLLFAALSNIKTSFWPSVLILLGILISTAHIFIPWISFLMPESNEQSAFDFLSRYYSIPVFGLSLSWGGLSSILLNRGNNPNTSLKFLYLPIRYVFFITLIAVPICNGYFLTKYLYSNYRQSSHNFRTYIARQINDRFYHINKQEELTLIIVNELDPVKRSELIHGVPKILFINYGFRNLQNNPSVTILNSKSELTNVNSNNIYIFIFTNNELKEIK</sequence>
<keyword evidence="1" id="KW-0812">Transmembrane</keyword>
<keyword evidence="1" id="KW-1133">Transmembrane helix</keyword>
<reference evidence="2 3" key="1">
    <citation type="journal article" date="2015" name="Nature">
        <title>rRNA introns, odd ribosomes, and small enigmatic genomes across a large radiation of phyla.</title>
        <authorList>
            <person name="Brown C.T."/>
            <person name="Hug L.A."/>
            <person name="Thomas B.C."/>
            <person name="Sharon I."/>
            <person name="Castelle C.J."/>
            <person name="Singh A."/>
            <person name="Wilkins M.J."/>
            <person name="Williams K.H."/>
            <person name="Banfield J.F."/>
        </authorList>
    </citation>
    <scope>NUCLEOTIDE SEQUENCE [LARGE SCALE GENOMIC DNA]</scope>
</reference>
<name>A0A0G0KA41_9BACT</name>
<feature type="transmembrane region" description="Helical" evidence="1">
    <location>
        <begin position="413"/>
        <end position="432"/>
    </location>
</feature>
<feature type="transmembrane region" description="Helical" evidence="1">
    <location>
        <begin position="444"/>
        <end position="468"/>
    </location>
</feature>
<gene>
    <name evidence="2" type="ORF">US62_C0006G0020</name>
</gene>
<evidence type="ECO:0000313" key="3">
    <source>
        <dbReference type="Proteomes" id="UP000034603"/>
    </source>
</evidence>
<accession>A0A0G0KA41</accession>
<feature type="transmembrane region" description="Helical" evidence="1">
    <location>
        <begin position="9"/>
        <end position="26"/>
    </location>
</feature>
<organism evidence="2 3">
    <name type="scientific">Candidatus Woesebacteria bacterium GW2011_GWA1_37_8</name>
    <dbReference type="NCBI Taxonomy" id="1618546"/>
    <lineage>
        <taxon>Bacteria</taxon>
        <taxon>Candidatus Woeseibacteriota</taxon>
    </lineage>
</organism>
<keyword evidence="1" id="KW-0472">Membrane</keyword>
<evidence type="ECO:0008006" key="4">
    <source>
        <dbReference type="Google" id="ProtNLM"/>
    </source>
</evidence>
<feature type="transmembrane region" description="Helical" evidence="1">
    <location>
        <begin position="207"/>
        <end position="225"/>
    </location>
</feature>
<comment type="caution">
    <text evidence="2">The sequence shown here is derived from an EMBL/GenBank/DDBJ whole genome shotgun (WGS) entry which is preliminary data.</text>
</comment>
<dbReference type="EMBL" id="LBTR01000006">
    <property type="protein sequence ID" value="KKQ46009.1"/>
    <property type="molecule type" value="Genomic_DNA"/>
</dbReference>
<feature type="transmembrane region" description="Helical" evidence="1">
    <location>
        <begin position="245"/>
        <end position="270"/>
    </location>
</feature>